<dbReference type="EMBL" id="FQUS01000017">
    <property type="protein sequence ID" value="SHG04783.1"/>
    <property type="molecule type" value="Genomic_DNA"/>
</dbReference>
<dbReference type="AlphaFoldDB" id="A0A1M5GM67"/>
<dbReference type="Proteomes" id="UP000184041">
    <property type="component" value="Unassembled WGS sequence"/>
</dbReference>
<gene>
    <name evidence="1" type="ORF">SAMN05443144_11798</name>
</gene>
<organism evidence="1 2">
    <name type="scientific">Fodinibius roseus</name>
    <dbReference type="NCBI Taxonomy" id="1194090"/>
    <lineage>
        <taxon>Bacteria</taxon>
        <taxon>Pseudomonadati</taxon>
        <taxon>Balneolota</taxon>
        <taxon>Balneolia</taxon>
        <taxon>Balneolales</taxon>
        <taxon>Balneolaceae</taxon>
        <taxon>Fodinibius</taxon>
    </lineage>
</organism>
<dbReference type="RefSeq" id="WP_073066339.1">
    <property type="nucleotide sequence ID" value="NZ_FQUS01000017.1"/>
</dbReference>
<evidence type="ECO:0000313" key="2">
    <source>
        <dbReference type="Proteomes" id="UP000184041"/>
    </source>
</evidence>
<accession>A0A1M5GM67</accession>
<protein>
    <submittedName>
        <fullName evidence="1">Uncharacterized protein</fullName>
    </submittedName>
</protein>
<keyword evidence="2" id="KW-1185">Reference proteome</keyword>
<proteinExistence type="predicted"/>
<dbReference type="STRING" id="1194090.SAMN05443144_11798"/>
<reference evidence="1 2" key="1">
    <citation type="submission" date="2016-11" db="EMBL/GenBank/DDBJ databases">
        <authorList>
            <person name="Jaros S."/>
            <person name="Januszkiewicz K."/>
            <person name="Wedrychowicz H."/>
        </authorList>
    </citation>
    <scope>NUCLEOTIDE SEQUENCE [LARGE SCALE GENOMIC DNA]</scope>
    <source>
        <strain evidence="1 2">DSM 21986</strain>
    </source>
</reference>
<dbReference type="OrthoDB" id="9875121at2"/>
<sequence length="112" mass="13181">MKSFTIHLRKLVRINRKIIQELHRDETSVASLREAFDKRALHSRKMGELISDVNKDMLSDEESAVIQTLFDQFRRQSKKIQDALDVIIDRTRERLGDAVNQRRAEKGYQSLK</sequence>
<evidence type="ECO:0000313" key="1">
    <source>
        <dbReference type="EMBL" id="SHG04783.1"/>
    </source>
</evidence>
<name>A0A1M5GM67_9BACT</name>